<protein>
    <submittedName>
        <fullName evidence="2">Uncharacterized protein</fullName>
    </submittedName>
</protein>
<dbReference type="EMBL" id="MU853426">
    <property type="protein sequence ID" value="KAK4131289.1"/>
    <property type="molecule type" value="Genomic_DNA"/>
</dbReference>
<dbReference type="Proteomes" id="UP001304895">
    <property type="component" value="Unassembled WGS sequence"/>
</dbReference>
<reference evidence="2" key="2">
    <citation type="submission" date="2023-05" db="EMBL/GenBank/DDBJ databases">
        <authorList>
            <consortium name="Lawrence Berkeley National Laboratory"/>
            <person name="Steindorff A."/>
            <person name="Hensen N."/>
            <person name="Bonometti L."/>
            <person name="Westerberg I."/>
            <person name="Brannstrom I.O."/>
            <person name="Guillou S."/>
            <person name="Cros-Aarteil S."/>
            <person name="Calhoun S."/>
            <person name="Haridas S."/>
            <person name="Kuo A."/>
            <person name="Mondo S."/>
            <person name="Pangilinan J."/>
            <person name="Riley R."/>
            <person name="Labutti K."/>
            <person name="Andreopoulos B."/>
            <person name="Lipzen A."/>
            <person name="Chen C."/>
            <person name="Yanf M."/>
            <person name="Daum C."/>
            <person name="Ng V."/>
            <person name="Clum A."/>
            <person name="Ohm R."/>
            <person name="Martin F."/>
            <person name="Silar P."/>
            <person name="Natvig D."/>
            <person name="Lalanne C."/>
            <person name="Gautier V."/>
            <person name="Ament-Velasquez S.L."/>
            <person name="Kruys A."/>
            <person name="Hutchinson M.I."/>
            <person name="Powell A.J."/>
            <person name="Barry K."/>
            <person name="Miller A.N."/>
            <person name="Grigoriev I.V."/>
            <person name="Debuchy R."/>
            <person name="Gladieux P."/>
            <person name="Thoren M.H."/>
            <person name="Johannesson H."/>
        </authorList>
    </citation>
    <scope>NUCLEOTIDE SEQUENCE</scope>
    <source>
        <strain evidence="2">CBS 123565</strain>
    </source>
</reference>
<feature type="compositionally biased region" description="Low complexity" evidence="1">
    <location>
        <begin position="151"/>
        <end position="162"/>
    </location>
</feature>
<keyword evidence="3" id="KW-1185">Reference proteome</keyword>
<organism evidence="2 3">
    <name type="scientific">Trichocladium antarcticum</name>
    <dbReference type="NCBI Taxonomy" id="1450529"/>
    <lineage>
        <taxon>Eukaryota</taxon>
        <taxon>Fungi</taxon>
        <taxon>Dikarya</taxon>
        <taxon>Ascomycota</taxon>
        <taxon>Pezizomycotina</taxon>
        <taxon>Sordariomycetes</taxon>
        <taxon>Sordariomycetidae</taxon>
        <taxon>Sordariales</taxon>
        <taxon>Chaetomiaceae</taxon>
        <taxon>Trichocladium</taxon>
    </lineage>
</organism>
<gene>
    <name evidence="2" type="ORF">BT67DRAFT_388618</name>
</gene>
<evidence type="ECO:0000256" key="1">
    <source>
        <dbReference type="SAM" id="MobiDB-lite"/>
    </source>
</evidence>
<comment type="caution">
    <text evidence="2">The sequence shown here is derived from an EMBL/GenBank/DDBJ whole genome shotgun (WGS) entry which is preliminary data.</text>
</comment>
<feature type="region of interest" description="Disordered" evidence="1">
    <location>
        <begin position="113"/>
        <end position="162"/>
    </location>
</feature>
<reference evidence="2" key="1">
    <citation type="journal article" date="2023" name="Mol. Phylogenet. Evol.">
        <title>Genome-scale phylogeny and comparative genomics of the fungal order Sordariales.</title>
        <authorList>
            <person name="Hensen N."/>
            <person name="Bonometti L."/>
            <person name="Westerberg I."/>
            <person name="Brannstrom I.O."/>
            <person name="Guillou S."/>
            <person name="Cros-Aarteil S."/>
            <person name="Calhoun S."/>
            <person name="Haridas S."/>
            <person name="Kuo A."/>
            <person name="Mondo S."/>
            <person name="Pangilinan J."/>
            <person name="Riley R."/>
            <person name="LaButti K."/>
            <person name="Andreopoulos B."/>
            <person name="Lipzen A."/>
            <person name="Chen C."/>
            <person name="Yan M."/>
            <person name="Daum C."/>
            <person name="Ng V."/>
            <person name="Clum A."/>
            <person name="Steindorff A."/>
            <person name="Ohm R.A."/>
            <person name="Martin F."/>
            <person name="Silar P."/>
            <person name="Natvig D.O."/>
            <person name="Lalanne C."/>
            <person name="Gautier V."/>
            <person name="Ament-Velasquez S.L."/>
            <person name="Kruys A."/>
            <person name="Hutchinson M.I."/>
            <person name="Powell A.J."/>
            <person name="Barry K."/>
            <person name="Miller A.N."/>
            <person name="Grigoriev I.V."/>
            <person name="Debuchy R."/>
            <person name="Gladieux P."/>
            <person name="Hiltunen Thoren M."/>
            <person name="Johannesson H."/>
        </authorList>
    </citation>
    <scope>NUCLEOTIDE SEQUENCE</scope>
    <source>
        <strain evidence="2">CBS 123565</strain>
    </source>
</reference>
<accession>A0AAN6ZBF5</accession>
<dbReference type="AlphaFoldDB" id="A0AAN6ZBF5"/>
<feature type="non-terminal residue" evidence="2">
    <location>
        <position position="1"/>
    </location>
</feature>
<sequence>IGAGLLFTDGCHGDALMSEKRRTFGYGTVMPAQPNPTAAPPERGDALPPIITTFAHRRSLSPISPFDVSPLSATFPRSPAPAIPRRSSQESLGGASIASSGIFSASMLSFPMPPSAAPSCHGSPPPTAHDRLPELALRCQHRPVPPPKPANPSNWKKPAGWD</sequence>
<evidence type="ECO:0000313" key="2">
    <source>
        <dbReference type="EMBL" id="KAK4131289.1"/>
    </source>
</evidence>
<name>A0AAN6ZBF5_9PEZI</name>
<evidence type="ECO:0000313" key="3">
    <source>
        <dbReference type="Proteomes" id="UP001304895"/>
    </source>
</evidence>
<proteinExistence type="predicted"/>